<proteinExistence type="inferred from homology"/>
<evidence type="ECO:0000313" key="13">
    <source>
        <dbReference type="EMBL" id="BAU29481.1"/>
    </source>
</evidence>
<dbReference type="Pfam" id="PF02666">
    <property type="entry name" value="PS_Dcarbxylase"/>
    <property type="match status" value="1"/>
</dbReference>
<keyword evidence="10 12" id="KW-1208">Phospholipid metabolism</keyword>
<keyword evidence="2 12" id="KW-1003">Cell membrane</keyword>
<keyword evidence="6 12" id="KW-0472">Membrane</keyword>
<evidence type="ECO:0000256" key="8">
    <source>
        <dbReference type="ARBA" id="ARBA00023209"/>
    </source>
</evidence>
<comment type="function">
    <text evidence="12">Catalyzes the formation of phosphatidylethanolamine (PtdEtn) from phosphatidylserine (PtdSer).</text>
</comment>
<dbReference type="InterPro" id="IPR003817">
    <property type="entry name" value="PS_Dcarbxylase"/>
</dbReference>
<evidence type="ECO:0000256" key="6">
    <source>
        <dbReference type="ARBA" id="ARBA00023136"/>
    </source>
</evidence>
<feature type="site" description="Cleavage (non-hydrolytic); by autocatalysis" evidence="12">
    <location>
        <begin position="243"/>
        <end position="244"/>
    </location>
</feature>
<keyword evidence="14" id="KW-1185">Reference proteome</keyword>
<dbReference type="UniPathway" id="UPA00558">
    <property type="reaction ID" value="UER00616"/>
</dbReference>
<keyword evidence="8 12" id="KW-0594">Phospholipid biosynthesis</keyword>
<dbReference type="NCBIfam" id="TIGR00163">
    <property type="entry name" value="PS_decarb"/>
    <property type="match status" value="1"/>
</dbReference>
<evidence type="ECO:0000256" key="5">
    <source>
        <dbReference type="ARBA" id="ARBA00023098"/>
    </source>
</evidence>
<dbReference type="GO" id="GO:0005886">
    <property type="term" value="C:plasma membrane"/>
    <property type="evidence" value="ECO:0007669"/>
    <property type="project" value="UniProtKB-SubCell"/>
</dbReference>
<keyword evidence="5 12" id="KW-0443">Lipid metabolism</keyword>
<dbReference type="EC" id="4.1.1.65" evidence="12"/>
<accession>A0A0U4WMB6</accession>
<keyword evidence="3 12" id="KW-0444">Lipid biosynthesis</keyword>
<dbReference type="AlphaFoldDB" id="A0A0U4WMB6"/>
<evidence type="ECO:0000256" key="10">
    <source>
        <dbReference type="ARBA" id="ARBA00023264"/>
    </source>
</evidence>
<reference evidence="13 14" key="1">
    <citation type="submission" date="2015-12" db="EMBL/GenBank/DDBJ databases">
        <title>Genome sequence of Aneurinibacillus soli.</title>
        <authorList>
            <person name="Lee J.S."/>
            <person name="Lee K.C."/>
            <person name="Kim K.K."/>
            <person name="Lee B.W."/>
        </authorList>
    </citation>
    <scope>NUCLEOTIDE SEQUENCE [LARGE SCALE GENOMIC DNA]</scope>
    <source>
        <strain evidence="13 14">CB4</strain>
    </source>
</reference>
<feature type="chain" id="PRO_5041748129" description="Phosphatidylserine decarboxylase alpha chain" evidence="12">
    <location>
        <begin position="244"/>
        <end position="277"/>
    </location>
</feature>
<dbReference type="RefSeq" id="WP_096467806.1">
    <property type="nucleotide sequence ID" value="NZ_QJSZ01000023.1"/>
</dbReference>
<dbReference type="KEGG" id="asoc:CB4_03681"/>
<name>A0A0U4WMB6_9BACL</name>
<evidence type="ECO:0000256" key="2">
    <source>
        <dbReference type="ARBA" id="ARBA00022475"/>
    </source>
</evidence>
<evidence type="ECO:0000256" key="3">
    <source>
        <dbReference type="ARBA" id="ARBA00022516"/>
    </source>
</evidence>
<dbReference type="HAMAP" id="MF_00662">
    <property type="entry name" value="PS_decarb_PSD_B_type1"/>
    <property type="match status" value="1"/>
</dbReference>
<dbReference type="InterPro" id="IPR033178">
    <property type="entry name" value="PSD_type1_pro"/>
</dbReference>
<keyword evidence="9 12" id="KW-0456">Lyase</keyword>
<evidence type="ECO:0000256" key="1">
    <source>
        <dbReference type="ARBA" id="ARBA00005189"/>
    </source>
</evidence>
<comment type="similarity">
    <text evidence="12">Belongs to the phosphatidylserine decarboxylase family. PSD-B subfamily. Prokaryotic type I sub-subfamily.</text>
</comment>
<evidence type="ECO:0000256" key="11">
    <source>
        <dbReference type="ARBA" id="ARBA00023317"/>
    </source>
</evidence>
<dbReference type="EMBL" id="AP017312">
    <property type="protein sequence ID" value="BAU29481.1"/>
    <property type="molecule type" value="Genomic_DNA"/>
</dbReference>
<feature type="active site" description="Charge relay system; for autoendoproteolytic cleavage activity" evidence="12">
    <location>
        <position position="244"/>
    </location>
</feature>
<dbReference type="PANTHER" id="PTHR10067">
    <property type="entry name" value="PHOSPHATIDYLSERINE DECARBOXYLASE"/>
    <property type="match status" value="1"/>
</dbReference>
<dbReference type="GO" id="GO:0004609">
    <property type="term" value="F:phosphatidylserine decarboxylase activity"/>
    <property type="evidence" value="ECO:0007669"/>
    <property type="project" value="UniProtKB-UniRule"/>
</dbReference>
<dbReference type="PANTHER" id="PTHR10067:SF6">
    <property type="entry name" value="PHOSPHATIDYLSERINE DECARBOXYLASE PROENZYME, MITOCHONDRIAL"/>
    <property type="match status" value="1"/>
</dbReference>
<dbReference type="OrthoDB" id="9802030at2"/>
<comment type="subcellular location">
    <subcellularLocation>
        <location evidence="12">Cell membrane</location>
        <topology evidence="12">Peripheral membrane protein</topology>
    </subcellularLocation>
</comment>
<evidence type="ECO:0000256" key="9">
    <source>
        <dbReference type="ARBA" id="ARBA00023239"/>
    </source>
</evidence>
<comment type="subunit">
    <text evidence="12">Heterodimer of a large membrane-associated beta subunit and a small pyruvoyl-containing alpha subunit.</text>
</comment>
<evidence type="ECO:0000313" key="14">
    <source>
        <dbReference type="Proteomes" id="UP000217696"/>
    </source>
</evidence>
<evidence type="ECO:0000256" key="4">
    <source>
        <dbReference type="ARBA" id="ARBA00022793"/>
    </source>
</evidence>
<keyword evidence="11 12" id="KW-0670">Pyruvate</keyword>
<feature type="active site" description="Charge relay system; for autoendoproteolytic cleavage activity" evidence="12">
    <location>
        <position position="86"/>
    </location>
</feature>
<feature type="modified residue" description="Pyruvic acid (Ser); by autocatalysis" evidence="12">
    <location>
        <position position="244"/>
    </location>
</feature>
<comment type="PTM">
    <text evidence="12">Is synthesized initially as an inactive proenzyme. Formation of the active enzyme involves a self-maturation process in which the active site pyruvoyl group is generated from an internal serine residue via an autocatalytic post-translational modification. Two non-identical subunits are generated from the proenzyme in this reaction, and the pyruvate is formed at the N-terminus of the alpha chain, which is derived from the carboxyl end of the proenzyme. The autoendoproteolytic cleavage occurs by a canonical serine protease mechanism, in which the side chain hydroxyl group of the serine supplies its oxygen atom to form the C-terminus of the beta chain, while the remainder of the serine residue undergoes an oxidative deamination to produce ammonia and the pyruvoyl prosthetic group on the alpha chain. During this reaction, the Ser that is part of the protease active site of the proenzyme becomes the pyruvoyl prosthetic group, which constitutes an essential element of the active site of the mature decarboxylase.</text>
</comment>
<organism evidence="13 14">
    <name type="scientific">Aneurinibacillus soli</name>
    <dbReference type="NCBI Taxonomy" id="1500254"/>
    <lineage>
        <taxon>Bacteria</taxon>
        <taxon>Bacillati</taxon>
        <taxon>Bacillota</taxon>
        <taxon>Bacilli</taxon>
        <taxon>Bacillales</taxon>
        <taxon>Paenibacillaceae</taxon>
        <taxon>Aneurinibacillus group</taxon>
        <taxon>Aneurinibacillus</taxon>
    </lineage>
</organism>
<evidence type="ECO:0000256" key="7">
    <source>
        <dbReference type="ARBA" id="ARBA00023145"/>
    </source>
</evidence>
<feature type="active site" description="Charge relay system; for autoendoproteolytic cleavage activity" evidence="12">
    <location>
        <position position="143"/>
    </location>
</feature>
<feature type="chain" id="PRO_5041748128" description="Phosphatidylserine decarboxylase beta chain" evidence="12">
    <location>
        <begin position="1"/>
        <end position="243"/>
    </location>
</feature>
<evidence type="ECO:0000256" key="12">
    <source>
        <dbReference type="HAMAP-Rule" id="MF_00662"/>
    </source>
</evidence>
<comment type="cofactor">
    <cofactor evidence="12">
        <name>pyruvate</name>
        <dbReference type="ChEBI" id="CHEBI:15361"/>
    </cofactor>
    <text evidence="12">Binds 1 pyruvoyl group covalently per subunit.</text>
</comment>
<dbReference type="GO" id="GO:0006646">
    <property type="term" value="P:phosphatidylethanolamine biosynthetic process"/>
    <property type="evidence" value="ECO:0007669"/>
    <property type="project" value="UniProtKB-UniRule"/>
</dbReference>
<protein>
    <recommendedName>
        <fullName evidence="12">Phosphatidylserine decarboxylase proenzyme</fullName>
        <ecNumber evidence="12">4.1.1.65</ecNumber>
    </recommendedName>
    <component>
        <recommendedName>
            <fullName evidence="12">Phosphatidylserine decarboxylase alpha chain</fullName>
        </recommendedName>
    </component>
    <component>
        <recommendedName>
            <fullName evidence="12">Phosphatidylserine decarboxylase beta chain</fullName>
        </recommendedName>
    </component>
</protein>
<keyword evidence="7 12" id="KW-0865">Zymogen</keyword>
<comment type="catalytic activity">
    <reaction evidence="12">
        <text>a 1,2-diacyl-sn-glycero-3-phospho-L-serine + H(+) = a 1,2-diacyl-sn-glycero-3-phosphoethanolamine + CO2</text>
        <dbReference type="Rhea" id="RHEA:20828"/>
        <dbReference type="ChEBI" id="CHEBI:15378"/>
        <dbReference type="ChEBI" id="CHEBI:16526"/>
        <dbReference type="ChEBI" id="CHEBI:57262"/>
        <dbReference type="ChEBI" id="CHEBI:64612"/>
        <dbReference type="EC" id="4.1.1.65"/>
    </reaction>
</comment>
<comment type="pathway">
    <text evidence="12">Phospholipid metabolism; phosphatidylethanolamine biosynthesis; phosphatidylethanolamine from CDP-diacylglycerol: step 2/2.</text>
</comment>
<feature type="active site" description="Schiff-base intermediate with substrate; via pyruvic acid; for decarboxylase activity" evidence="12">
    <location>
        <position position="244"/>
    </location>
</feature>
<dbReference type="Proteomes" id="UP000217696">
    <property type="component" value="Chromosome"/>
</dbReference>
<gene>
    <name evidence="12 13" type="primary">psd</name>
    <name evidence="13" type="ORF">CB4_03681</name>
</gene>
<sequence length="277" mass="30834">MIDSLAKHIMTALPQNAISRAVGSLARSPFSRYVIKPYISLFNVNVEEIEKPLSDYPHLTAFFTRQLKSGARPICPDANALVSPVDGRVAQFGTITDGTLIQAKGINYTVEQLLGCTPEQAERYEGGVFLTIYLSPRDYHRIHMPLAGKLTHATYLPGRLFPVNRIGVHHVPGLFTKNERLITYADTPAGEMALVKVGAFVVGSVQVPYGNHTTNVRNGRAYSMELSELPYEKGQEVGLFEFGSTVVLLFEKDRITFNNRIQPDAYLQYGERIGVFR</sequence>
<keyword evidence="4 12" id="KW-0210">Decarboxylase</keyword>
<comment type="pathway">
    <text evidence="1">Lipid metabolism.</text>
</comment>
<dbReference type="InterPro" id="IPR033177">
    <property type="entry name" value="PSD-B"/>
</dbReference>